<dbReference type="EMBL" id="UOFF01000308">
    <property type="protein sequence ID" value="VAW56958.1"/>
    <property type="molecule type" value="Genomic_DNA"/>
</dbReference>
<organism evidence="1">
    <name type="scientific">hydrothermal vent metagenome</name>
    <dbReference type="NCBI Taxonomy" id="652676"/>
    <lineage>
        <taxon>unclassified sequences</taxon>
        <taxon>metagenomes</taxon>
        <taxon>ecological metagenomes</taxon>
    </lineage>
</organism>
<accession>A0A3B0WLT1</accession>
<evidence type="ECO:0000313" key="1">
    <source>
        <dbReference type="EMBL" id="VAW56958.1"/>
    </source>
</evidence>
<gene>
    <name evidence="1" type="ORF">MNBD_GAMMA07-2618</name>
</gene>
<protein>
    <submittedName>
        <fullName evidence="1">Uncharacterized protein</fullName>
    </submittedName>
</protein>
<dbReference type="AlphaFoldDB" id="A0A3B0WLT1"/>
<proteinExistence type="predicted"/>
<sequence length="85" mass="10069">MIKDNSYSTKLRALSKDYSQKRLEISEYRSKRRVILNKIDKDLNGVKKEKIVDIDKNKDTLKLKKQVNSFDEVSIIMKTIAFFKK</sequence>
<reference evidence="1" key="1">
    <citation type="submission" date="2018-06" db="EMBL/GenBank/DDBJ databases">
        <authorList>
            <person name="Zhirakovskaya E."/>
        </authorList>
    </citation>
    <scope>NUCLEOTIDE SEQUENCE</scope>
</reference>
<name>A0A3B0WLT1_9ZZZZ</name>